<evidence type="ECO:0000313" key="10">
    <source>
        <dbReference type="EMBL" id="BCJ32189.1"/>
    </source>
</evidence>
<keyword evidence="7" id="KW-1133">Transmembrane helix</keyword>
<name>A0A810LA57_9ACTN</name>
<dbReference type="SMART" id="SM00387">
    <property type="entry name" value="HATPase_c"/>
    <property type="match status" value="1"/>
</dbReference>
<evidence type="ECO:0000256" key="6">
    <source>
        <dbReference type="ARBA" id="ARBA00022777"/>
    </source>
</evidence>
<dbReference type="InterPro" id="IPR050428">
    <property type="entry name" value="TCS_sensor_his_kinase"/>
</dbReference>
<feature type="domain" description="Histidine kinase" evidence="9">
    <location>
        <begin position="219"/>
        <end position="328"/>
    </location>
</feature>
<evidence type="ECO:0000256" key="3">
    <source>
        <dbReference type="ARBA" id="ARBA00022553"/>
    </source>
</evidence>
<dbReference type="GO" id="GO:0000160">
    <property type="term" value="P:phosphorelay signal transduction system"/>
    <property type="evidence" value="ECO:0007669"/>
    <property type="project" value="TreeGrafter"/>
</dbReference>
<dbReference type="RefSeq" id="WP_157034922.1">
    <property type="nucleotide sequence ID" value="NZ_AP023354.1"/>
</dbReference>
<keyword evidence="6 10" id="KW-0418">Kinase</keyword>
<dbReference type="InterPro" id="IPR036890">
    <property type="entry name" value="HATPase_C_sf"/>
</dbReference>
<dbReference type="Gene3D" id="3.30.565.10">
    <property type="entry name" value="Histidine kinase-like ATPase, C-terminal domain"/>
    <property type="match status" value="1"/>
</dbReference>
<dbReference type="EC" id="2.7.13.3" evidence="2"/>
<dbReference type="SUPFAM" id="SSF55874">
    <property type="entry name" value="ATPase domain of HSP90 chaperone/DNA topoisomerase II/histidine kinase"/>
    <property type="match status" value="1"/>
</dbReference>
<reference evidence="10" key="1">
    <citation type="submission" date="2020-08" db="EMBL/GenBank/DDBJ databases">
        <title>Whole genome shotgun sequence of Actinocatenispora sera NBRC 101916.</title>
        <authorList>
            <person name="Komaki H."/>
            <person name="Tamura T."/>
        </authorList>
    </citation>
    <scope>NUCLEOTIDE SEQUENCE</scope>
    <source>
        <strain evidence="10">NBRC 101916</strain>
    </source>
</reference>
<proteinExistence type="predicted"/>
<dbReference type="Pfam" id="PF02518">
    <property type="entry name" value="HATPase_c"/>
    <property type="match status" value="1"/>
</dbReference>
<dbReference type="InterPro" id="IPR005467">
    <property type="entry name" value="His_kinase_dom"/>
</dbReference>
<evidence type="ECO:0000256" key="4">
    <source>
        <dbReference type="ARBA" id="ARBA00022679"/>
    </source>
</evidence>
<dbReference type="KEGG" id="aser:Asera_62970"/>
<dbReference type="Proteomes" id="UP000680750">
    <property type="component" value="Chromosome"/>
</dbReference>
<evidence type="ECO:0000256" key="7">
    <source>
        <dbReference type="ARBA" id="ARBA00022989"/>
    </source>
</evidence>
<accession>A0A810LA57</accession>
<sequence length="473" mass="48678">MMPPADIDVTQSIPVVRADPADPANPGGTHRSAESPAVGSAGPAGTTAWPQAPGWPQASAAPVAAPPSRPATPSAGRAFAQPPADPAPPTGVIEPSVPEQREEPGDGEPGAAEVLPILAVRLTALLGPARDSLEALEEREQDPERLAQLYRIDHALTLARRQAELGQVLCGVPVEDAKPQTTALIDVLRAAASAVEYYPRVQLGRTVDLAVVQFAADDVIRVLTELMDNATRLSPPQATVTVSTHLTDTGSALIRVEDHGVGMSDDDLAGWNSLLDGGPAPAAVRQRGTARIGLVAARRLAATHGLTVRLASRPAGGTTATVAVPERLLVELPAASPGGAVLPGAFPAGTPATRTDAPVRLVPRPAPSSAAEDRAEHGGAAQRRGSSETGAPAESDWPSMPVPAHRLAEAGLSPAADALPQRVPVSLRDTDADLGRPNLPEPPPAHHREHLGSWADDVAAFADGTSRAESDRG</sequence>
<comment type="catalytic activity">
    <reaction evidence="1">
        <text>ATP + protein L-histidine = ADP + protein N-phospho-L-histidine.</text>
        <dbReference type="EC" id="2.7.13.3"/>
    </reaction>
</comment>
<feature type="region of interest" description="Disordered" evidence="8">
    <location>
        <begin position="413"/>
        <end position="473"/>
    </location>
</feature>
<evidence type="ECO:0000256" key="8">
    <source>
        <dbReference type="SAM" id="MobiDB-lite"/>
    </source>
</evidence>
<keyword evidence="4" id="KW-0808">Transferase</keyword>
<dbReference type="PANTHER" id="PTHR45436">
    <property type="entry name" value="SENSOR HISTIDINE KINASE YKOH"/>
    <property type="match status" value="1"/>
</dbReference>
<dbReference type="InterPro" id="IPR003594">
    <property type="entry name" value="HATPase_dom"/>
</dbReference>
<gene>
    <name evidence="10" type="ORF">Asera_62970</name>
</gene>
<dbReference type="OrthoDB" id="4349881at2"/>
<dbReference type="AlphaFoldDB" id="A0A810LA57"/>
<dbReference type="GO" id="GO:0005886">
    <property type="term" value="C:plasma membrane"/>
    <property type="evidence" value="ECO:0007669"/>
    <property type="project" value="TreeGrafter"/>
</dbReference>
<evidence type="ECO:0000313" key="11">
    <source>
        <dbReference type="Proteomes" id="UP000680750"/>
    </source>
</evidence>
<evidence type="ECO:0000256" key="1">
    <source>
        <dbReference type="ARBA" id="ARBA00000085"/>
    </source>
</evidence>
<protein>
    <recommendedName>
        <fullName evidence="2">histidine kinase</fullName>
        <ecNumber evidence="2">2.7.13.3</ecNumber>
    </recommendedName>
</protein>
<evidence type="ECO:0000256" key="5">
    <source>
        <dbReference type="ARBA" id="ARBA00022692"/>
    </source>
</evidence>
<feature type="compositionally biased region" description="Low complexity" evidence="8">
    <location>
        <begin position="71"/>
        <end position="82"/>
    </location>
</feature>
<dbReference type="PANTHER" id="PTHR45436:SF5">
    <property type="entry name" value="SENSOR HISTIDINE KINASE TRCS"/>
    <property type="match status" value="1"/>
</dbReference>
<evidence type="ECO:0000259" key="9">
    <source>
        <dbReference type="PROSITE" id="PS50109"/>
    </source>
</evidence>
<feature type="region of interest" description="Disordered" evidence="8">
    <location>
        <begin position="1"/>
        <end position="110"/>
    </location>
</feature>
<evidence type="ECO:0000256" key="2">
    <source>
        <dbReference type="ARBA" id="ARBA00012438"/>
    </source>
</evidence>
<feature type="region of interest" description="Disordered" evidence="8">
    <location>
        <begin position="346"/>
        <end position="401"/>
    </location>
</feature>
<organism evidence="10 11">
    <name type="scientific">Actinocatenispora sera</name>
    <dbReference type="NCBI Taxonomy" id="390989"/>
    <lineage>
        <taxon>Bacteria</taxon>
        <taxon>Bacillati</taxon>
        <taxon>Actinomycetota</taxon>
        <taxon>Actinomycetes</taxon>
        <taxon>Micromonosporales</taxon>
        <taxon>Micromonosporaceae</taxon>
        <taxon>Actinocatenispora</taxon>
    </lineage>
</organism>
<dbReference type="PROSITE" id="PS50109">
    <property type="entry name" value="HIS_KIN"/>
    <property type="match status" value="1"/>
</dbReference>
<keyword evidence="11" id="KW-1185">Reference proteome</keyword>
<dbReference type="EMBL" id="AP023354">
    <property type="protein sequence ID" value="BCJ32189.1"/>
    <property type="molecule type" value="Genomic_DNA"/>
</dbReference>
<keyword evidence="5" id="KW-0812">Transmembrane</keyword>
<keyword evidence="3" id="KW-0597">Phosphoprotein</keyword>
<dbReference type="GO" id="GO:0004673">
    <property type="term" value="F:protein histidine kinase activity"/>
    <property type="evidence" value="ECO:0007669"/>
    <property type="project" value="UniProtKB-EC"/>
</dbReference>
<keyword evidence="7" id="KW-0472">Membrane</keyword>